<dbReference type="InterPro" id="IPR013780">
    <property type="entry name" value="Glyco_hydro_b"/>
</dbReference>
<sequence>MHINPSKDTHAMTLFQRLPDGLEIRNRHEVIRIQAWGSHSLRVRASLHSIDVNDHGALGDAMEAGEPIIVIEGDRAEVVRGRIRVTAFLDRSEAIPEVHLAFSDTVSGRELLSEQREHFWTPGPRVYLGNRSGAFELQQEFTAYDGERLYGMGQRTHGRLNVKGLALDLVQRNGEVNIPFVLSDRGYGLLWNNPAVGRVEFADNATRWQVAQARQIDYWITAGGSPAEILAAYADATGHVPEFPRWASGFWQSKLRYRTQDELLEVAREFARRDLPLSVIVADYFHWSAMGDYRFDAEEWPDPSAMVEELREHGVELMVSVWPTVSPLSENYPRFRDEGLLVATDQGLEVHQSARDKGMPLAMPVSLYDPTNPRTREFVWDLIRRNYVSHGIGIWWLDASEPELNPAHPENLTFYAGPGAQVANIYPRENARLFAEGMAADGLPQTVLFSRSAWAGAQKYGTAVWSGDIPATWESLATQVRAGLNIAISGIPWWTTDIGGFHGGDASDPAYQELMVRWFQFGVFCPIFRLHGDRDPRNSDGYAASGGPNEPWSFGDHAYEIIAATIRLRERLRPYIHRQMAIASQTGLPPMRPLFVDFPDDAATWDVDDQFMFGPDILVAPVLHPGQRARPVYLPAGRTWTDAWTGQAMDGGQVVSIDAPLNRIPVFTTDGGPVLRAGDSEALLDEPNRTLA</sequence>
<dbReference type="InterPro" id="IPR000322">
    <property type="entry name" value="Glyco_hydro_31_TIM"/>
</dbReference>
<dbReference type="Pfam" id="PF21365">
    <property type="entry name" value="Glyco_hydro_31_3rd"/>
    <property type="match status" value="1"/>
</dbReference>
<reference evidence="5 6" key="1">
    <citation type="journal article" date="2019" name="Int. J. Syst. Evol. Microbiol.">
        <title>The Global Catalogue of Microorganisms (GCM) 10K type strain sequencing project: providing services to taxonomists for standard genome sequencing and annotation.</title>
        <authorList>
            <consortium name="The Broad Institute Genomics Platform"/>
            <consortium name="The Broad Institute Genome Sequencing Center for Infectious Disease"/>
            <person name="Wu L."/>
            <person name="Ma J."/>
        </authorList>
    </citation>
    <scope>NUCLEOTIDE SEQUENCE [LARGE SCALE GENOMIC DNA]</scope>
    <source>
        <strain evidence="5 6">JCM 14901</strain>
    </source>
</reference>
<dbReference type="PANTHER" id="PTHR43863:SF2">
    <property type="entry name" value="MALTASE-GLUCOAMYLASE"/>
    <property type="match status" value="1"/>
</dbReference>
<name>A0ABN2R6K5_9MICO</name>
<dbReference type="CDD" id="cd06591">
    <property type="entry name" value="GH31_xylosidase_XylS"/>
    <property type="match status" value="1"/>
</dbReference>
<gene>
    <name evidence="5" type="ORF">GCM10009776_29120</name>
</gene>
<dbReference type="InterPro" id="IPR048395">
    <property type="entry name" value="Glyco_hydro_31_C"/>
</dbReference>
<dbReference type="InterPro" id="IPR011013">
    <property type="entry name" value="Gal_mutarotase_sf_dom"/>
</dbReference>
<dbReference type="PANTHER" id="PTHR43863">
    <property type="entry name" value="HYDROLASE, PUTATIVE (AFU_ORTHOLOGUE AFUA_1G03140)-RELATED"/>
    <property type="match status" value="1"/>
</dbReference>
<dbReference type="Gene3D" id="2.60.40.1760">
    <property type="entry name" value="glycosyl hydrolase (family 31)"/>
    <property type="match status" value="1"/>
</dbReference>
<organism evidence="5 6">
    <name type="scientific">Microbacterium deminutum</name>
    <dbReference type="NCBI Taxonomy" id="344164"/>
    <lineage>
        <taxon>Bacteria</taxon>
        <taxon>Bacillati</taxon>
        <taxon>Actinomycetota</taxon>
        <taxon>Actinomycetes</taxon>
        <taxon>Micrococcales</taxon>
        <taxon>Microbacteriaceae</taxon>
        <taxon>Microbacterium</taxon>
    </lineage>
</organism>
<comment type="similarity">
    <text evidence="1 2">Belongs to the glycosyl hydrolase 31 family.</text>
</comment>
<accession>A0ABN2R6K5</accession>
<dbReference type="SUPFAM" id="SSF74650">
    <property type="entry name" value="Galactose mutarotase-like"/>
    <property type="match status" value="1"/>
</dbReference>
<comment type="caution">
    <text evidence="5">The sequence shown here is derived from an EMBL/GenBank/DDBJ whole genome shotgun (WGS) entry which is preliminary data.</text>
</comment>
<feature type="domain" description="Glycosyl hydrolase family 31 C-terminal" evidence="4">
    <location>
        <begin position="587"/>
        <end position="671"/>
    </location>
</feature>
<evidence type="ECO:0000259" key="3">
    <source>
        <dbReference type="Pfam" id="PF01055"/>
    </source>
</evidence>
<dbReference type="Pfam" id="PF01055">
    <property type="entry name" value="Glyco_hydro_31_2nd"/>
    <property type="match status" value="1"/>
</dbReference>
<keyword evidence="2 5" id="KW-0378">Hydrolase</keyword>
<dbReference type="CDD" id="cd14752">
    <property type="entry name" value="GH31_N"/>
    <property type="match status" value="1"/>
</dbReference>
<evidence type="ECO:0000259" key="4">
    <source>
        <dbReference type="Pfam" id="PF21365"/>
    </source>
</evidence>
<evidence type="ECO:0000256" key="2">
    <source>
        <dbReference type="RuleBase" id="RU361185"/>
    </source>
</evidence>
<evidence type="ECO:0000313" key="5">
    <source>
        <dbReference type="EMBL" id="GAA1964462.1"/>
    </source>
</evidence>
<dbReference type="SUPFAM" id="SSF51011">
    <property type="entry name" value="Glycosyl hydrolase domain"/>
    <property type="match status" value="1"/>
</dbReference>
<protein>
    <submittedName>
        <fullName evidence="5">Glycoside hydrolase family 31 protein</fullName>
    </submittedName>
</protein>
<dbReference type="Proteomes" id="UP001499933">
    <property type="component" value="Unassembled WGS sequence"/>
</dbReference>
<evidence type="ECO:0000313" key="6">
    <source>
        <dbReference type="Proteomes" id="UP001499933"/>
    </source>
</evidence>
<dbReference type="InterPro" id="IPR051816">
    <property type="entry name" value="Glycosyl_Hydrolase_31"/>
</dbReference>
<proteinExistence type="inferred from homology"/>
<dbReference type="Gene3D" id="3.20.20.80">
    <property type="entry name" value="Glycosidases"/>
    <property type="match status" value="1"/>
</dbReference>
<keyword evidence="2" id="KW-0326">Glycosidase</keyword>
<keyword evidence="6" id="KW-1185">Reference proteome</keyword>
<dbReference type="Gene3D" id="2.60.40.1180">
    <property type="entry name" value="Golgi alpha-mannosidase II"/>
    <property type="match status" value="1"/>
</dbReference>
<dbReference type="EMBL" id="BAAAOG010000006">
    <property type="protein sequence ID" value="GAA1964462.1"/>
    <property type="molecule type" value="Genomic_DNA"/>
</dbReference>
<dbReference type="GO" id="GO:0016787">
    <property type="term" value="F:hydrolase activity"/>
    <property type="evidence" value="ECO:0007669"/>
    <property type="project" value="UniProtKB-KW"/>
</dbReference>
<dbReference type="SUPFAM" id="SSF51445">
    <property type="entry name" value="(Trans)glycosidases"/>
    <property type="match status" value="1"/>
</dbReference>
<evidence type="ECO:0000256" key="1">
    <source>
        <dbReference type="ARBA" id="ARBA00007806"/>
    </source>
</evidence>
<dbReference type="InterPro" id="IPR017853">
    <property type="entry name" value="GH"/>
</dbReference>
<feature type="domain" description="Glycoside hydrolase family 31 TIM barrel" evidence="3">
    <location>
        <begin position="242"/>
        <end position="577"/>
    </location>
</feature>